<keyword evidence="1" id="KW-0812">Transmembrane</keyword>
<name>A0A0A3XJQ8_BRAJP</name>
<accession>A0A0A3XJQ8</accession>
<protein>
    <submittedName>
        <fullName evidence="2">Uncharacterized protein</fullName>
    </submittedName>
</protein>
<keyword evidence="1" id="KW-0472">Membrane</keyword>
<dbReference type="Proteomes" id="UP000030377">
    <property type="component" value="Unassembled WGS sequence"/>
</dbReference>
<keyword evidence="1" id="KW-1133">Transmembrane helix</keyword>
<sequence length="76" mass="7709">MTSVSTFSHTNAPLKNGESILADAGKIFSLLSAAILSTAMDVVAALAVLFKTSVVSGATTGTPKTRCCGKVYIVSS</sequence>
<gene>
    <name evidence="2" type="ORF">MA20_38270</name>
</gene>
<comment type="caution">
    <text evidence="2">The sequence shown here is derived from an EMBL/GenBank/DDBJ whole genome shotgun (WGS) entry which is preliminary data.</text>
</comment>
<dbReference type="AlphaFoldDB" id="A0A0A3XJQ8"/>
<reference evidence="2 3" key="1">
    <citation type="submission" date="2014-09" db="EMBL/GenBank/DDBJ databases">
        <title>Draft genome of Bradyrhizobium japonicum Is-34.</title>
        <authorList>
            <person name="Tsurumaru H."/>
            <person name="Yamakawa T."/>
            <person name="Hashimoto S."/>
            <person name="Okizaki K."/>
            <person name="Kanesaki Y."/>
            <person name="Yoshikawa H."/>
            <person name="Yajima S."/>
        </authorList>
    </citation>
    <scope>NUCLEOTIDE SEQUENCE [LARGE SCALE GENOMIC DNA]</scope>
    <source>
        <strain evidence="2 3">Is-34</strain>
    </source>
</reference>
<evidence type="ECO:0000313" key="2">
    <source>
        <dbReference type="EMBL" id="KGT74535.1"/>
    </source>
</evidence>
<evidence type="ECO:0000313" key="3">
    <source>
        <dbReference type="Proteomes" id="UP000030377"/>
    </source>
</evidence>
<organism evidence="2 3">
    <name type="scientific">Bradyrhizobium japonicum</name>
    <dbReference type="NCBI Taxonomy" id="375"/>
    <lineage>
        <taxon>Bacteria</taxon>
        <taxon>Pseudomonadati</taxon>
        <taxon>Pseudomonadota</taxon>
        <taxon>Alphaproteobacteria</taxon>
        <taxon>Hyphomicrobiales</taxon>
        <taxon>Nitrobacteraceae</taxon>
        <taxon>Bradyrhizobium</taxon>
    </lineage>
</organism>
<dbReference type="EMBL" id="JRPN01000030">
    <property type="protein sequence ID" value="KGT74535.1"/>
    <property type="molecule type" value="Genomic_DNA"/>
</dbReference>
<evidence type="ECO:0000256" key="1">
    <source>
        <dbReference type="SAM" id="Phobius"/>
    </source>
</evidence>
<proteinExistence type="predicted"/>
<feature type="transmembrane region" description="Helical" evidence="1">
    <location>
        <begin position="27"/>
        <end position="50"/>
    </location>
</feature>